<dbReference type="Proteomes" id="UP000189339">
    <property type="component" value="Unassembled WGS sequence"/>
</dbReference>
<dbReference type="InterPro" id="IPR000014">
    <property type="entry name" value="PAS"/>
</dbReference>
<dbReference type="CDD" id="cd18774">
    <property type="entry name" value="PDC2_HK_sensor"/>
    <property type="match status" value="1"/>
</dbReference>
<feature type="transmembrane region" description="Helical" evidence="13">
    <location>
        <begin position="13"/>
        <end position="35"/>
    </location>
</feature>
<protein>
    <submittedName>
        <fullName evidence="17">Diguanylate cyclase</fullName>
    </submittedName>
</protein>
<feature type="domain" description="HAMP" evidence="15">
    <location>
        <begin position="307"/>
        <end position="359"/>
    </location>
</feature>
<dbReference type="CDD" id="cd01949">
    <property type="entry name" value="GGDEF"/>
    <property type="match status" value="1"/>
</dbReference>
<evidence type="ECO:0000256" key="4">
    <source>
        <dbReference type="ARBA" id="ARBA00022553"/>
    </source>
</evidence>
<dbReference type="SMART" id="SM00091">
    <property type="entry name" value="PAS"/>
    <property type="match status" value="2"/>
</dbReference>
<gene>
    <name evidence="17" type="ORF">BTO32_04975</name>
</gene>
<feature type="domain" description="PAS" evidence="14">
    <location>
        <begin position="364"/>
        <end position="434"/>
    </location>
</feature>
<evidence type="ECO:0000256" key="5">
    <source>
        <dbReference type="ARBA" id="ARBA00022679"/>
    </source>
</evidence>
<dbReference type="NCBIfam" id="TIGR00229">
    <property type="entry name" value="sensory_box"/>
    <property type="match status" value="1"/>
</dbReference>
<evidence type="ECO:0000256" key="1">
    <source>
        <dbReference type="ARBA" id="ARBA00001946"/>
    </source>
</evidence>
<keyword evidence="8" id="KW-0418">Kinase</keyword>
<keyword evidence="9" id="KW-0067">ATP-binding</keyword>
<dbReference type="Gene3D" id="6.10.340.10">
    <property type="match status" value="1"/>
</dbReference>
<dbReference type="GO" id="GO:0016301">
    <property type="term" value="F:kinase activity"/>
    <property type="evidence" value="ECO:0007669"/>
    <property type="project" value="UniProtKB-KW"/>
</dbReference>
<evidence type="ECO:0000313" key="17">
    <source>
        <dbReference type="EMBL" id="ONF44583.1"/>
    </source>
</evidence>
<dbReference type="EMBL" id="MSCW01000004">
    <property type="protein sequence ID" value="ONF44583.1"/>
    <property type="molecule type" value="Genomic_DNA"/>
</dbReference>
<keyword evidence="12 13" id="KW-0472">Membrane</keyword>
<dbReference type="InterPro" id="IPR003660">
    <property type="entry name" value="HAMP_dom"/>
</dbReference>
<evidence type="ECO:0000256" key="2">
    <source>
        <dbReference type="ARBA" id="ARBA00004651"/>
    </source>
</evidence>
<evidence type="ECO:0000256" key="3">
    <source>
        <dbReference type="ARBA" id="ARBA00022475"/>
    </source>
</evidence>
<evidence type="ECO:0000256" key="6">
    <source>
        <dbReference type="ARBA" id="ARBA00022692"/>
    </source>
</evidence>
<organism evidence="17 18">
    <name type="scientific">Marinobacter lutaoensis</name>
    <dbReference type="NCBI Taxonomy" id="135739"/>
    <lineage>
        <taxon>Bacteria</taxon>
        <taxon>Pseudomonadati</taxon>
        <taxon>Pseudomonadota</taxon>
        <taxon>Gammaproteobacteria</taxon>
        <taxon>Pseudomonadales</taxon>
        <taxon>Marinobacteraceae</taxon>
        <taxon>Marinobacter</taxon>
    </lineage>
</organism>
<dbReference type="GO" id="GO:0000160">
    <property type="term" value="P:phosphorelay signal transduction system"/>
    <property type="evidence" value="ECO:0007669"/>
    <property type="project" value="UniProtKB-KW"/>
</dbReference>
<dbReference type="Pfam" id="PF02743">
    <property type="entry name" value="dCache_1"/>
    <property type="match status" value="1"/>
</dbReference>
<dbReference type="InterPro" id="IPR043128">
    <property type="entry name" value="Rev_trsase/Diguanyl_cyclase"/>
</dbReference>
<keyword evidence="10 13" id="KW-1133">Transmembrane helix</keyword>
<evidence type="ECO:0000256" key="12">
    <source>
        <dbReference type="ARBA" id="ARBA00023136"/>
    </source>
</evidence>
<evidence type="ECO:0000256" key="11">
    <source>
        <dbReference type="ARBA" id="ARBA00023012"/>
    </source>
</evidence>
<dbReference type="InterPro" id="IPR013767">
    <property type="entry name" value="PAS_fold"/>
</dbReference>
<keyword evidence="7" id="KW-0547">Nucleotide-binding</keyword>
<keyword evidence="6 13" id="KW-0812">Transmembrane</keyword>
<keyword evidence="5" id="KW-0808">Transferase</keyword>
<dbReference type="Pfam" id="PF00990">
    <property type="entry name" value="GGDEF"/>
    <property type="match status" value="1"/>
</dbReference>
<evidence type="ECO:0000256" key="8">
    <source>
        <dbReference type="ARBA" id="ARBA00022777"/>
    </source>
</evidence>
<dbReference type="InterPro" id="IPR029787">
    <property type="entry name" value="Nucleotide_cyclase"/>
</dbReference>
<dbReference type="PROSITE" id="PS50885">
    <property type="entry name" value="HAMP"/>
    <property type="match status" value="1"/>
</dbReference>
<dbReference type="InterPro" id="IPR033479">
    <property type="entry name" value="dCache_1"/>
</dbReference>
<evidence type="ECO:0000256" key="10">
    <source>
        <dbReference type="ARBA" id="ARBA00022989"/>
    </source>
</evidence>
<dbReference type="SUPFAM" id="SSF55785">
    <property type="entry name" value="PYP-like sensor domain (PAS domain)"/>
    <property type="match status" value="2"/>
</dbReference>
<dbReference type="SMART" id="SM00267">
    <property type="entry name" value="GGDEF"/>
    <property type="match status" value="1"/>
</dbReference>
<dbReference type="AlphaFoldDB" id="A0A1V2DV50"/>
<dbReference type="NCBIfam" id="TIGR00254">
    <property type="entry name" value="GGDEF"/>
    <property type="match status" value="1"/>
</dbReference>
<evidence type="ECO:0000259" key="16">
    <source>
        <dbReference type="PROSITE" id="PS50887"/>
    </source>
</evidence>
<keyword evidence="11" id="KW-0902">Two-component regulatory system</keyword>
<dbReference type="SUPFAM" id="SSF103190">
    <property type="entry name" value="Sensory domain-like"/>
    <property type="match status" value="1"/>
</dbReference>
<comment type="caution">
    <text evidence="17">The sequence shown here is derived from an EMBL/GenBank/DDBJ whole genome shotgun (WGS) entry which is preliminary data.</text>
</comment>
<name>A0A1V2DV50_9GAMM</name>
<evidence type="ECO:0000256" key="7">
    <source>
        <dbReference type="ARBA" id="ARBA00022741"/>
    </source>
</evidence>
<dbReference type="Gene3D" id="3.30.70.270">
    <property type="match status" value="1"/>
</dbReference>
<dbReference type="SUPFAM" id="SSF55073">
    <property type="entry name" value="Nucleotide cyclase"/>
    <property type="match status" value="1"/>
</dbReference>
<dbReference type="Gene3D" id="3.30.450.20">
    <property type="entry name" value="PAS domain"/>
    <property type="match status" value="3"/>
</dbReference>
<dbReference type="GO" id="GO:0005524">
    <property type="term" value="F:ATP binding"/>
    <property type="evidence" value="ECO:0007669"/>
    <property type="project" value="UniProtKB-KW"/>
</dbReference>
<dbReference type="GO" id="GO:0005886">
    <property type="term" value="C:plasma membrane"/>
    <property type="evidence" value="ECO:0007669"/>
    <property type="project" value="UniProtKB-SubCell"/>
</dbReference>
<dbReference type="STRING" id="135739.BTO32_04975"/>
<keyword evidence="3" id="KW-1003">Cell membrane</keyword>
<dbReference type="PROSITE" id="PS50112">
    <property type="entry name" value="PAS"/>
    <property type="match status" value="1"/>
</dbReference>
<dbReference type="PANTHER" id="PTHR44757">
    <property type="entry name" value="DIGUANYLATE CYCLASE DGCP"/>
    <property type="match status" value="1"/>
</dbReference>
<dbReference type="Pfam" id="PF00989">
    <property type="entry name" value="PAS"/>
    <property type="match status" value="1"/>
</dbReference>
<dbReference type="CDD" id="cd12914">
    <property type="entry name" value="PDC1_DGC_like"/>
    <property type="match status" value="1"/>
</dbReference>
<dbReference type="SMART" id="SM00304">
    <property type="entry name" value="HAMP"/>
    <property type="match status" value="1"/>
</dbReference>
<reference evidence="17 18" key="1">
    <citation type="submission" date="2016-12" db="EMBL/GenBank/DDBJ databases">
        <title>Marinobacter lutaoensis whole genome sequencing.</title>
        <authorList>
            <person name="Verma A."/>
            <person name="Krishnamurthi S."/>
        </authorList>
    </citation>
    <scope>NUCLEOTIDE SEQUENCE [LARGE SCALE GENOMIC DNA]</scope>
    <source>
        <strain evidence="17 18">T5054</strain>
    </source>
</reference>
<proteinExistence type="predicted"/>
<feature type="transmembrane region" description="Helical" evidence="13">
    <location>
        <begin position="287"/>
        <end position="306"/>
    </location>
</feature>
<evidence type="ECO:0000256" key="9">
    <source>
        <dbReference type="ARBA" id="ARBA00022840"/>
    </source>
</evidence>
<dbReference type="GO" id="GO:0006355">
    <property type="term" value="P:regulation of DNA-templated transcription"/>
    <property type="evidence" value="ECO:0007669"/>
    <property type="project" value="InterPro"/>
</dbReference>
<dbReference type="InterPro" id="IPR000160">
    <property type="entry name" value="GGDEF_dom"/>
</dbReference>
<dbReference type="CDD" id="cd00130">
    <property type="entry name" value="PAS"/>
    <property type="match status" value="1"/>
</dbReference>
<accession>A0A1V2DV50</accession>
<dbReference type="Pfam" id="PF13188">
    <property type="entry name" value="PAS_8"/>
    <property type="match status" value="1"/>
</dbReference>
<dbReference type="InterPro" id="IPR029151">
    <property type="entry name" value="Sensor-like_sf"/>
</dbReference>
<evidence type="ECO:0000313" key="18">
    <source>
        <dbReference type="Proteomes" id="UP000189339"/>
    </source>
</evidence>
<dbReference type="PROSITE" id="PS50887">
    <property type="entry name" value="GGDEF"/>
    <property type="match status" value="1"/>
</dbReference>
<keyword evidence="18" id="KW-1185">Reference proteome</keyword>
<dbReference type="InterPro" id="IPR052155">
    <property type="entry name" value="Biofilm_reg_signaling"/>
</dbReference>
<dbReference type="InterPro" id="IPR035965">
    <property type="entry name" value="PAS-like_dom_sf"/>
</dbReference>
<dbReference type="OrthoDB" id="8929028at2"/>
<comment type="subcellular location">
    <subcellularLocation>
        <location evidence="2">Cell membrane</location>
        <topology evidence="2">Multi-pass membrane protein</topology>
    </subcellularLocation>
</comment>
<keyword evidence="4" id="KW-0597">Phosphoprotein</keyword>
<evidence type="ECO:0000259" key="14">
    <source>
        <dbReference type="PROSITE" id="PS50112"/>
    </source>
</evidence>
<feature type="domain" description="GGDEF" evidence="16">
    <location>
        <begin position="644"/>
        <end position="777"/>
    </location>
</feature>
<dbReference type="FunFam" id="3.30.70.270:FF:000001">
    <property type="entry name" value="Diguanylate cyclase domain protein"/>
    <property type="match status" value="1"/>
</dbReference>
<evidence type="ECO:0000259" key="15">
    <source>
        <dbReference type="PROSITE" id="PS50885"/>
    </source>
</evidence>
<sequence>MIGRWFDSLVNRAVVLVLGAVLGTALILSVAASLLSRGELELQARDHVRTLAELVASGLDDKLGRRLALLSHVARNLTMSETAFRGRARVLLQQQVALQHQFDGVYLIDAEGEVLAEYPDGFRQTGLNVRARPYFQAVSRGLTPVISEPYRSNYRDLPAVMVAAPVFNHQGRFIGMIGGAILLQGDNFLNEFSHVRVGGSGYLVVATRSGLVIANGRTREAMVPVPADHPVLADALSGFEGTRHGPGDGGPPSILSVQQMAQVPWFVVAVWPTREAFAPITRIADTFLWILLAVLAVLVPVTLWVFRSLMSPLQALERRVRAWRLGTHAEPLDVAGGQEIREVAQTFNRVIEEREDALAHLAEREAFFRSLSRSAPIGIVQTDVLGRIEFVNPTFEDILGRPQSDLERTYLMDSVHEADRDSALAGWREALRRQQVFRSRVRLNCPQRYGVVWADVMAAVIETPEKALGTIVVVQDITHELEVEEALRQEQQQADLILGVLQEGVLMVDVDGQVRYANEAACRYMATHEPCQAQNFFELVTIEAGGRRWGLADFLAAETVDSLYGCLRNQRSETFDIDLTMLHIRQGKYNQRMVFVLRDDSERRREEQRLSWEATHDSLTQLLNRRAFTAALLKTLGESVQHDRPSVLMLIDLDYFKPVNDRGGHLLGDDLLRRLAELFRDSVRQSDAVARLGGDEFGVILPGCGLDQAEALAEKIRARVEALYLEQDGVRYGVTTSIGLTEITRHDSGPREVMARADEGCYVAKSRGRNMVVVVPAPPG</sequence>
<dbReference type="PANTHER" id="PTHR44757:SF2">
    <property type="entry name" value="BIOFILM ARCHITECTURE MAINTENANCE PROTEIN MBAA"/>
    <property type="match status" value="1"/>
</dbReference>
<evidence type="ECO:0000256" key="13">
    <source>
        <dbReference type="SAM" id="Phobius"/>
    </source>
</evidence>
<comment type="cofactor">
    <cofactor evidence="1">
        <name>Mg(2+)</name>
        <dbReference type="ChEBI" id="CHEBI:18420"/>
    </cofactor>
</comment>